<proteinExistence type="predicted"/>
<reference evidence="1 2" key="1">
    <citation type="journal article" date="2023" name="Elife">
        <title>Identification of key yeast species and microbe-microbe interactions impacting larval growth of Drosophila in the wild.</title>
        <authorList>
            <person name="Mure A."/>
            <person name="Sugiura Y."/>
            <person name="Maeda R."/>
            <person name="Honda K."/>
            <person name="Sakurai N."/>
            <person name="Takahashi Y."/>
            <person name="Watada M."/>
            <person name="Katoh T."/>
            <person name="Gotoh A."/>
            <person name="Gotoh Y."/>
            <person name="Taniguchi I."/>
            <person name="Nakamura K."/>
            <person name="Hayashi T."/>
            <person name="Katayama T."/>
            <person name="Uemura T."/>
            <person name="Hattori Y."/>
        </authorList>
    </citation>
    <scope>NUCLEOTIDE SEQUENCE [LARGE SCALE GENOMIC DNA]</scope>
    <source>
        <strain evidence="1 2">PK-24</strain>
    </source>
</reference>
<sequence>MVIRRSLSQTNIKWCGFLENAICSIIKRSLSPKVREHVEKVCVGQMDTSVMYLCEAIKFLDIIVDPRRLYATIMDIKLENHDYLKFYEELKRVDMTARLLKINPNAQKFHIDIIENNMSKLPTDLTIRLEEQTLTFEFF</sequence>
<dbReference type="Proteomes" id="UP001378960">
    <property type="component" value="Unassembled WGS sequence"/>
</dbReference>
<gene>
    <name evidence="1" type="ORF">DAPK24_056140</name>
</gene>
<accession>A0AAV5REI7</accession>
<organism evidence="1 2">
    <name type="scientific">Pichia kluyveri</name>
    <name type="common">Yeast</name>
    <dbReference type="NCBI Taxonomy" id="36015"/>
    <lineage>
        <taxon>Eukaryota</taxon>
        <taxon>Fungi</taxon>
        <taxon>Dikarya</taxon>
        <taxon>Ascomycota</taxon>
        <taxon>Saccharomycotina</taxon>
        <taxon>Pichiomycetes</taxon>
        <taxon>Pichiales</taxon>
        <taxon>Pichiaceae</taxon>
        <taxon>Pichia</taxon>
    </lineage>
</organism>
<evidence type="ECO:0000313" key="2">
    <source>
        <dbReference type="Proteomes" id="UP001378960"/>
    </source>
</evidence>
<evidence type="ECO:0000313" key="1">
    <source>
        <dbReference type="EMBL" id="GMM49016.1"/>
    </source>
</evidence>
<comment type="caution">
    <text evidence="1">The sequence shown here is derived from an EMBL/GenBank/DDBJ whole genome shotgun (WGS) entry which is preliminary data.</text>
</comment>
<protein>
    <submittedName>
        <fullName evidence="1">Uncharacterized protein</fullName>
    </submittedName>
</protein>
<dbReference type="EMBL" id="BTGB01000009">
    <property type="protein sequence ID" value="GMM49016.1"/>
    <property type="molecule type" value="Genomic_DNA"/>
</dbReference>
<dbReference type="AlphaFoldDB" id="A0AAV5REI7"/>
<name>A0AAV5REI7_PICKL</name>
<keyword evidence="2" id="KW-1185">Reference proteome</keyword>